<evidence type="ECO:0000256" key="6">
    <source>
        <dbReference type="ARBA" id="ARBA00022989"/>
    </source>
</evidence>
<evidence type="ECO:0000256" key="2">
    <source>
        <dbReference type="ARBA" id="ARBA00022475"/>
    </source>
</evidence>
<keyword evidence="11" id="KW-1185">Reference proteome</keyword>
<comment type="subcellular location">
    <subcellularLocation>
        <location evidence="1">Cell membrane</location>
        <topology evidence="1">Multi-pass membrane protein</topology>
    </subcellularLocation>
</comment>
<evidence type="ECO:0000313" key="10">
    <source>
        <dbReference type="EMBL" id="CAI2719143.1"/>
    </source>
</evidence>
<keyword evidence="6 8" id="KW-1133">Transmembrane helix</keyword>
<organism evidence="10 11">
    <name type="scientific">Nitrospina watsonii</name>
    <dbReference type="NCBI Taxonomy" id="1323948"/>
    <lineage>
        <taxon>Bacteria</taxon>
        <taxon>Pseudomonadati</taxon>
        <taxon>Nitrospinota/Tectimicrobiota group</taxon>
        <taxon>Nitrospinota</taxon>
        <taxon>Nitrospinia</taxon>
        <taxon>Nitrospinales</taxon>
        <taxon>Nitrospinaceae</taxon>
        <taxon>Nitrospina</taxon>
    </lineage>
</organism>
<feature type="transmembrane region" description="Helical" evidence="8">
    <location>
        <begin position="211"/>
        <end position="232"/>
    </location>
</feature>
<evidence type="ECO:0000256" key="7">
    <source>
        <dbReference type="ARBA" id="ARBA00023136"/>
    </source>
</evidence>
<dbReference type="Pfam" id="PF13231">
    <property type="entry name" value="PMT_2"/>
    <property type="match status" value="1"/>
</dbReference>
<evidence type="ECO:0000256" key="1">
    <source>
        <dbReference type="ARBA" id="ARBA00004651"/>
    </source>
</evidence>
<evidence type="ECO:0000256" key="8">
    <source>
        <dbReference type="SAM" id="Phobius"/>
    </source>
</evidence>
<keyword evidence="3" id="KW-0328">Glycosyltransferase</keyword>
<name>A0ABM9HFY6_9BACT</name>
<keyword evidence="2" id="KW-1003">Cell membrane</keyword>
<dbReference type="PANTHER" id="PTHR33908">
    <property type="entry name" value="MANNOSYLTRANSFERASE YKCB-RELATED"/>
    <property type="match status" value="1"/>
</dbReference>
<evidence type="ECO:0000256" key="3">
    <source>
        <dbReference type="ARBA" id="ARBA00022676"/>
    </source>
</evidence>
<feature type="transmembrane region" description="Helical" evidence="8">
    <location>
        <begin position="273"/>
        <end position="293"/>
    </location>
</feature>
<dbReference type="PANTHER" id="PTHR33908:SF3">
    <property type="entry name" value="UNDECAPRENYL PHOSPHATE-ALPHA-4-AMINO-4-DEOXY-L-ARABINOSE ARABINOSYL TRANSFERASE"/>
    <property type="match status" value="1"/>
</dbReference>
<feature type="transmembrane region" description="Helical" evidence="8">
    <location>
        <begin position="141"/>
        <end position="159"/>
    </location>
</feature>
<evidence type="ECO:0000256" key="5">
    <source>
        <dbReference type="ARBA" id="ARBA00022692"/>
    </source>
</evidence>
<feature type="transmembrane region" description="Helical" evidence="8">
    <location>
        <begin position="244"/>
        <end position="261"/>
    </location>
</feature>
<feature type="domain" description="Glycosyltransferase RgtA/B/C/D-like" evidence="9">
    <location>
        <begin position="71"/>
        <end position="230"/>
    </location>
</feature>
<dbReference type="InterPro" id="IPR038731">
    <property type="entry name" value="RgtA/B/C-like"/>
</dbReference>
<accession>A0ABM9HFY6</accession>
<feature type="transmembrane region" description="Helical" evidence="8">
    <location>
        <begin position="361"/>
        <end position="380"/>
    </location>
</feature>
<evidence type="ECO:0000259" key="9">
    <source>
        <dbReference type="Pfam" id="PF13231"/>
    </source>
</evidence>
<feature type="transmembrane region" description="Helical" evidence="8">
    <location>
        <begin position="328"/>
        <end position="349"/>
    </location>
</feature>
<proteinExistence type="predicted"/>
<keyword evidence="4" id="KW-0808">Transferase</keyword>
<feature type="transmembrane region" description="Helical" evidence="8">
    <location>
        <begin position="21"/>
        <end position="44"/>
    </location>
</feature>
<evidence type="ECO:0000256" key="4">
    <source>
        <dbReference type="ARBA" id="ARBA00022679"/>
    </source>
</evidence>
<reference evidence="10 11" key="1">
    <citation type="submission" date="2022-09" db="EMBL/GenBank/DDBJ databases">
        <authorList>
            <person name="Kop L."/>
        </authorList>
    </citation>
    <scope>NUCLEOTIDE SEQUENCE [LARGE SCALE GENOMIC DNA]</scope>
    <source>
        <strain evidence="10 11">347</strain>
    </source>
</reference>
<dbReference type="RefSeq" id="WP_282011993.1">
    <property type="nucleotide sequence ID" value="NZ_OX336137.1"/>
</dbReference>
<protein>
    <submittedName>
        <fullName evidence="10">PMT_2 domain-containing protein</fullName>
    </submittedName>
</protein>
<sequence length="558" mass="62529">MSREPIPDTALNRALQHPLAAPLFLGVLYVVSRLVNLSALPMVYDEAIYLRWADIIRTDPSSLFVSAMDGKPPFFFWLNAITLGWFENVLDSARLISVVAGGLAAIGVYRIGALLDSRQTGFLATLIYISLPLVLTHDRLGLTDALLTAFVIWTLYAGLRLAKDARPSWGWALGLGVFSGLGFLTKTPLLMFLVFPVFALALYNDLRNRMAWSRLLFAGIVFAVIALPFLLHEPDYVFSHSSKVLHHEVPLFATLMALFSFDHPRLLPHLRELADVGLLYVTVPVMILALVGLVKGLRDLDRTALFLFLWFILPTAVFLIFAEVAYPRYFLVALPPVALLAAQGLSCLMSHIETSLRPRSSLIGGVAAVVLGVVCLVPVWRWDTHSLTAPETSAWTEIDHWQYVRYPQGPYALADAVRFLKDERRQGPLGVFLTHKRGIPSDALYLYLKEEPGIALYEPWQALPFPHSLQSAQEFVVAASKYQPGDRRRFAIQELKGKRLFFVASTRIFPIHEVLAKNPGLRLRKHYDDIGPYEVFSFAIYERPGELSPVATSHKTRP</sequence>
<gene>
    <name evidence="10" type="ORF">NSPWAT_2287</name>
</gene>
<dbReference type="EMBL" id="OX336137">
    <property type="protein sequence ID" value="CAI2719143.1"/>
    <property type="molecule type" value="Genomic_DNA"/>
</dbReference>
<feature type="transmembrane region" description="Helical" evidence="8">
    <location>
        <begin position="93"/>
        <end position="112"/>
    </location>
</feature>
<keyword evidence="5 8" id="KW-0812">Transmembrane</keyword>
<dbReference type="InterPro" id="IPR050297">
    <property type="entry name" value="LipidA_mod_glycosyltrf_83"/>
</dbReference>
<feature type="transmembrane region" description="Helical" evidence="8">
    <location>
        <begin position="305"/>
        <end position="322"/>
    </location>
</feature>
<dbReference type="Proteomes" id="UP001157733">
    <property type="component" value="Chromosome"/>
</dbReference>
<evidence type="ECO:0000313" key="11">
    <source>
        <dbReference type="Proteomes" id="UP001157733"/>
    </source>
</evidence>
<keyword evidence="7 8" id="KW-0472">Membrane</keyword>
<feature type="transmembrane region" description="Helical" evidence="8">
    <location>
        <begin position="171"/>
        <end position="199"/>
    </location>
</feature>